<dbReference type="Pfam" id="PF00561">
    <property type="entry name" value="Abhydrolase_1"/>
    <property type="match status" value="1"/>
</dbReference>
<dbReference type="Pfam" id="PF03982">
    <property type="entry name" value="DAGAT"/>
    <property type="match status" value="1"/>
</dbReference>
<evidence type="ECO:0000313" key="5">
    <source>
        <dbReference type="EMBL" id="KZM98262.1"/>
    </source>
</evidence>
<dbReference type="Gramene" id="KZM98262">
    <property type="protein sequence ID" value="KZM98262"/>
    <property type="gene ID" value="DCAR_014376"/>
</dbReference>
<dbReference type="GO" id="GO:0004144">
    <property type="term" value="F:diacylglycerol O-acyltransferase activity"/>
    <property type="evidence" value="ECO:0007669"/>
    <property type="project" value="UniProtKB-ARBA"/>
</dbReference>
<name>A0A162AA36_DAUCS</name>
<dbReference type="Gene3D" id="3.40.50.1820">
    <property type="entry name" value="alpha/beta hydrolase"/>
    <property type="match status" value="1"/>
</dbReference>
<dbReference type="GO" id="GO:0016020">
    <property type="term" value="C:membrane"/>
    <property type="evidence" value="ECO:0007669"/>
    <property type="project" value="TreeGrafter"/>
</dbReference>
<comment type="similarity">
    <text evidence="1">Belongs to the diacylglycerol acyltransferase family.</text>
</comment>
<dbReference type="CDD" id="cd07987">
    <property type="entry name" value="LPLAT_MGAT-like"/>
    <property type="match status" value="1"/>
</dbReference>
<dbReference type="EMBL" id="CP093346">
    <property type="protein sequence ID" value="WOG97215.1"/>
    <property type="molecule type" value="Genomic_DNA"/>
</dbReference>
<dbReference type="EMBL" id="LNRQ01000004">
    <property type="protein sequence ID" value="KZM98262.1"/>
    <property type="molecule type" value="Genomic_DNA"/>
</dbReference>
<accession>A0A162AA36</accession>
<evidence type="ECO:0000259" key="4">
    <source>
        <dbReference type="Pfam" id="PF00561"/>
    </source>
</evidence>
<dbReference type="GO" id="GO:0016787">
    <property type="term" value="F:hydrolase activity"/>
    <property type="evidence" value="ECO:0007669"/>
    <property type="project" value="UniProtKB-ARBA"/>
</dbReference>
<dbReference type="SUPFAM" id="SSF53474">
    <property type="entry name" value="alpha/beta-Hydrolases"/>
    <property type="match status" value="1"/>
</dbReference>
<dbReference type="PANTHER" id="PTHR22753">
    <property type="entry name" value="TRANSMEMBRANE PROTEIN 68"/>
    <property type="match status" value="1"/>
</dbReference>
<evidence type="ECO:0000256" key="3">
    <source>
        <dbReference type="ARBA" id="ARBA00023315"/>
    </source>
</evidence>
<organism evidence="5">
    <name type="scientific">Daucus carota subsp. sativus</name>
    <name type="common">Carrot</name>
    <dbReference type="NCBI Taxonomy" id="79200"/>
    <lineage>
        <taxon>Eukaryota</taxon>
        <taxon>Viridiplantae</taxon>
        <taxon>Streptophyta</taxon>
        <taxon>Embryophyta</taxon>
        <taxon>Tracheophyta</taxon>
        <taxon>Spermatophyta</taxon>
        <taxon>Magnoliopsida</taxon>
        <taxon>eudicotyledons</taxon>
        <taxon>Gunneridae</taxon>
        <taxon>Pentapetalae</taxon>
        <taxon>asterids</taxon>
        <taxon>campanulids</taxon>
        <taxon>Apiales</taxon>
        <taxon>Apiaceae</taxon>
        <taxon>Apioideae</taxon>
        <taxon>Scandiceae</taxon>
        <taxon>Daucinae</taxon>
        <taxon>Daucus</taxon>
        <taxon>Daucus sect. Daucus</taxon>
    </lineage>
</organism>
<keyword evidence="2" id="KW-0808">Transferase</keyword>
<dbReference type="PANTHER" id="PTHR22753:SF40">
    <property type="entry name" value="ACYLGLYCEROL LIPASE"/>
    <property type="match status" value="1"/>
</dbReference>
<dbReference type="STRING" id="79200.A0A162AA36"/>
<feature type="domain" description="AB hydrolase-1" evidence="4">
    <location>
        <begin position="133"/>
        <end position="358"/>
    </location>
</feature>
<dbReference type="GO" id="GO:0019432">
    <property type="term" value="P:triglyceride biosynthetic process"/>
    <property type="evidence" value="ECO:0007669"/>
    <property type="project" value="UniProtKB-ARBA"/>
</dbReference>
<sequence>MASSFVNAMSVLSYAGYGQFQQKILYWGIGAKTLNTKKFILSQVKGGNNENVSDIEKKDDALEKLKPLWDDGHGTATIKDFLDIAIYNIKSGGDDQIRWFCPIECGRPLNNSPVLFYLPGMDGLGSGLVMHHKALGKVFEVWCLHIPFHDRTSFEGLVEFVESTIRLQHSFFPDKPIYIVGDSFGGSIALAVAANNPTIDLVLILVNPATSFDKSPLQRLLTNVESFVDEFDSAIPYILSIILGDPLKAGMVNLKNSKLNGNIFGQFLNNIIDVMPSIHVLADSIPGSIFEWKLKLQKASDVHLNYRLHTINAEVLVLASGQDGMFLSKTEAERLSSLIPNCTIRYFQNTKHNLLMEEDINLLTIIKGTCKYRRSRTKDWVSDFLPPSMSEYNHAFNKTYGIVRLITSPAIFSTMQNGNIVRGLDGVPDKGPVILVGSHMLLGTEISSLVQEFLIKKNIMVHGMAYREIFNPELEHPFKIFSLLDIFKVFGALPVSTRNICKVLSSDSHVLLYPGGLREALHRKGEHYKLFWPDKPEFVRIAAKFGATIVPFGAVGEDDMVELLSDYNGRTRNRNYIKLRTEKDGEISYENLSYPNFYPKIPGRYYFLFGKPMRTKGNETLFEEEGYRKYFYMQIKSEVEHSISYLIKKREEDPYRGLLDRTLYRAFSAYMDHDVPSFEP</sequence>
<evidence type="ECO:0000256" key="1">
    <source>
        <dbReference type="ARBA" id="ARBA00005420"/>
    </source>
</evidence>
<reference evidence="5" key="1">
    <citation type="journal article" date="2016" name="Nat. Genet.">
        <title>A high-quality carrot genome assembly provides new insights into carotenoid accumulation and asterid genome evolution.</title>
        <authorList>
            <person name="Iorizzo M."/>
            <person name="Ellison S."/>
            <person name="Senalik D."/>
            <person name="Zeng P."/>
            <person name="Satapoomin P."/>
            <person name="Huang J."/>
            <person name="Bowman M."/>
            <person name="Iovene M."/>
            <person name="Sanseverino W."/>
            <person name="Cavagnaro P."/>
            <person name="Yildiz M."/>
            <person name="Macko-Podgorni A."/>
            <person name="Moranska E."/>
            <person name="Grzebelus E."/>
            <person name="Grzebelus D."/>
            <person name="Ashrafi H."/>
            <person name="Zheng Z."/>
            <person name="Cheng S."/>
            <person name="Spooner D."/>
            <person name="Van Deynze A."/>
            <person name="Simon P."/>
        </authorList>
    </citation>
    <scope>NUCLEOTIDE SEQUENCE [LARGE SCALE GENOMIC DNA]</scope>
    <source>
        <tissue evidence="5">Leaf</tissue>
    </source>
</reference>
<reference evidence="6" key="2">
    <citation type="submission" date="2022-03" db="EMBL/GenBank/DDBJ databases">
        <title>Draft title - Genomic analysis of global carrot germplasm unveils the trajectory of domestication and the origin of high carotenoid orange carrot.</title>
        <authorList>
            <person name="Iorizzo M."/>
            <person name="Ellison S."/>
            <person name="Senalik D."/>
            <person name="Macko-Podgorni A."/>
            <person name="Grzebelus D."/>
            <person name="Bostan H."/>
            <person name="Rolling W."/>
            <person name="Curaba J."/>
            <person name="Simon P."/>
        </authorList>
    </citation>
    <scope>NUCLEOTIDE SEQUENCE</scope>
    <source>
        <tissue evidence="6">Leaf</tissue>
    </source>
</reference>
<dbReference type="InterPro" id="IPR000073">
    <property type="entry name" value="AB_hydrolase_1"/>
</dbReference>
<dbReference type="KEGG" id="dcr:108218385"/>
<keyword evidence="3" id="KW-0012">Acyltransferase</keyword>
<evidence type="ECO:0000256" key="2">
    <source>
        <dbReference type="ARBA" id="ARBA00022679"/>
    </source>
</evidence>
<proteinExistence type="inferred from homology"/>
<dbReference type="InterPro" id="IPR029058">
    <property type="entry name" value="AB_hydrolase_fold"/>
</dbReference>
<dbReference type="OrthoDB" id="44277at2759"/>
<dbReference type="AlphaFoldDB" id="A0A162AA36"/>
<evidence type="ECO:0000313" key="6">
    <source>
        <dbReference type="EMBL" id="WOG97215.1"/>
    </source>
</evidence>
<dbReference type="InterPro" id="IPR007130">
    <property type="entry name" value="DAGAT"/>
</dbReference>
<keyword evidence="7" id="KW-1185">Reference proteome</keyword>
<protein>
    <recommendedName>
        <fullName evidence="4">AB hydrolase-1 domain-containing protein</fullName>
    </recommendedName>
</protein>
<gene>
    <name evidence="5" type="ORF">DCAR_014376</name>
    <name evidence="6" type="ORF">DCAR_0416555</name>
</gene>
<evidence type="ECO:0000313" key="7">
    <source>
        <dbReference type="Proteomes" id="UP000077755"/>
    </source>
</evidence>
<dbReference type="Proteomes" id="UP000077755">
    <property type="component" value="Chromosome 4"/>
</dbReference>